<reference evidence="1 2" key="1">
    <citation type="submission" date="2019-06" db="EMBL/GenBank/DDBJ databases">
        <title>Sequencing the genomes of 1000 actinobacteria strains.</title>
        <authorList>
            <person name="Klenk H.-P."/>
        </authorList>
    </citation>
    <scope>NUCLEOTIDE SEQUENCE [LARGE SCALE GENOMIC DNA]</scope>
    <source>
        <strain evidence="1 2">DSM 45456</strain>
    </source>
</reference>
<evidence type="ECO:0000313" key="1">
    <source>
        <dbReference type="EMBL" id="TQM80078.1"/>
    </source>
</evidence>
<dbReference type="RefSeq" id="WP_246107775.1">
    <property type="nucleotide sequence ID" value="NZ_VFPP01000001.1"/>
</dbReference>
<dbReference type="EMBL" id="VFPP01000001">
    <property type="protein sequence ID" value="TQM80078.1"/>
    <property type="molecule type" value="Genomic_DNA"/>
</dbReference>
<dbReference type="AlphaFoldDB" id="A0A543JB62"/>
<comment type="caution">
    <text evidence="1">The sequence shown here is derived from an EMBL/GenBank/DDBJ whole genome shotgun (WGS) entry which is preliminary data.</text>
</comment>
<accession>A0A543JB62</accession>
<proteinExistence type="predicted"/>
<evidence type="ECO:0000313" key="2">
    <source>
        <dbReference type="Proteomes" id="UP000316628"/>
    </source>
</evidence>
<dbReference type="Proteomes" id="UP000316628">
    <property type="component" value="Unassembled WGS sequence"/>
</dbReference>
<keyword evidence="2" id="KW-1185">Reference proteome</keyword>
<name>A0A543JB62_9PSEU</name>
<organism evidence="1 2">
    <name type="scientific">Saccharothrix saharensis</name>
    <dbReference type="NCBI Taxonomy" id="571190"/>
    <lineage>
        <taxon>Bacteria</taxon>
        <taxon>Bacillati</taxon>
        <taxon>Actinomycetota</taxon>
        <taxon>Actinomycetes</taxon>
        <taxon>Pseudonocardiales</taxon>
        <taxon>Pseudonocardiaceae</taxon>
        <taxon>Saccharothrix</taxon>
    </lineage>
</organism>
<protein>
    <submittedName>
        <fullName evidence="1">Uncharacterized protein</fullName>
    </submittedName>
</protein>
<gene>
    <name evidence="1" type="ORF">FHX81_2401</name>
</gene>
<sequence>MATDVSEDVEAALLAHPDVARLDGAVASYLPGRRVDGVRVGDRVEVAVVLRPGRPVGEVAAELRAAVTRVAGRAPVDVLVADLEEEGA</sequence>